<dbReference type="FunFam" id="2.60.40.150:FF:000003">
    <property type="entry name" value="Regulating synaptic membrane exocytosis protein 2"/>
    <property type="match status" value="1"/>
</dbReference>
<keyword evidence="1" id="KW-0770">Synapse</keyword>
<dbReference type="FunFam" id="2.30.42.10:FF:000003">
    <property type="entry name" value="Regulating synaptic membrane exocytosis protein 1, putative"/>
    <property type="match status" value="1"/>
</dbReference>
<feature type="region of interest" description="Disordered" evidence="3">
    <location>
        <begin position="545"/>
        <end position="693"/>
    </location>
</feature>
<dbReference type="InterPro" id="IPR036034">
    <property type="entry name" value="PDZ_sf"/>
</dbReference>
<dbReference type="GO" id="GO:0031267">
    <property type="term" value="F:small GTPase binding"/>
    <property type="evidence" value="ECO:0007669"/>
    <property type="project" value="InterPro"/>
</dbReference>
<dbReference type="PANTHER" id="PTHR12157:SF21">
    <property type="entry name" value="RAB3 INTERACTING MOLECULE, ISOFORM F"/>
    <property type="match status" value="1"/>
</dbReference>
<proteinExistence type="predicted"/>
<dbReference type="SMART" id="SM00239">
    <property type="entry name" value="C2"/>
    <property type="match status" value="2"/>
</dbReference>
<evidence type="ECO:0000256" key="3">
    <source>
        <dbReference type="SAM" id="MobiDB-lite"/>
    </source>
</evidence>
<dbReference type="CDD" id="cd06714">
    <property type="entry name" value="PDZ_RIM-like"/>
    <property type="match status" value="1"/>
</dbReference>
<feature type="region of interest" description="Disordered" evidence="3">
    <location>
        <begin position="1252"/>
        <end position="1281"/>
    </location>
</feature>
<dbReference type="SUPFAM" id="SSF50156">
    <property type="entry name" value="PDZ domain-like"/>
    <property type="match status" value="1"/>
</dbReference>
<dbReference type="GO" id="GO:0042391">
    <property type="term" value="P:regulation of membrane potential"/>
    <property type="evidence" value="ECO:0007669"/>
    <property type="project" value="TreeGrafter"/>
</dbReference>
<dbReference type="GO" id="GO:0048791">
    <property type="term" value="P:calcium ion-regulated exocytosis of neurotransmitter"/>
    <property type="evidence" value="ECO:0007669"/>
    <property type="project" value="TreeGrafter"/>
</dbReference>
<dbReference type="InterPro" id="IPR000008">
    <property type="entry name" value="C2_dom"/>
</dbReference>
<dbReference type="FunFam" id="2.60.40.150:FF:000188">
    <property type="entry name" value="Uncharacterized protein, isoform D"/>
    <property type="match status" value="1"/>
</dbReference>
<comment type="subcellular location">
    <subcellularLocation>
        <location evidence="2">Synapse</location>
    </subcellularLocation>
</comment>
<dbReference type="GO" id="GO:0050806">
    <property type="term" value="P:positive regulation of synaptic transmission"/>
    <property type="evidence" value="ECO:0007669"/>
    <property type="project" value="TreeGrafter"/>
</dbReference>
<evidence type="ECO:0000256" key="2">
    <source>
        <dbReference type="ARBA" id="ARBA00034103"/>
    </source>
</evidence>
<dbReference type="PANTHER" id="PTHR12157">
    <property type="entry name" value="REGULATING SYNAPTIC MEMBRANE EXOCYTOSIS PROTEIN"/>
    <property type="match status" value="1"/>
</dbReference>
<evidence type="ECO:0000256" key="1">
    <source>
        <dbReference type="ARBA" id="ARBA00023018"/>
    </source>
</evidence>
<dbReference type="InterPro" id="IPR035892">
    <property type="entry name" value="C2_domain_sf"/>
</dbReference>
<dbReference type="SMART" id="SM00228">
    <property type="entry name" value="PDZ"/>
    <property type="match status" value="1"/>
</dbReference>
<feature type="region of interest" description="Disordered" evidence="3">
    <location>
        <begin position="1346"/>
        <end position="1449"/>
    </location>
</feature>
<accession>A0A7R9IAQ3</accession>
<feature type="compositionally biased region" description="Basic and acidic residues" evidence="3">
    <location>
        <begin position="1252"/>
        <end position="1261"/>
    </location>
</feature>
<feature type="region of interest" description="Disordered" evidence="3">
    <location>
        <begin position="335"/>
        <end position="365"/>
    </location>
</feature>
<reference evidence="6" key="1">
    <citation type="submission" date="2020-11" db="EMBL/GenBank/DDBJ databases">
        <authorList>
            <person name="Tran Van P."/>
        </authorList>
    </citation>
    <scope>NUCLEOTIDE SEQUENCE</scope>
</reference>
<dbReference type="CDD" id="cd04028">
    <property type="entry name" value="C2B_RIM1alpha"/>
    <property type="match status" value="1"/>
</dbReference>
<dbReference type="PROSITE" id="PS50106">
    <property type="entry name" value="PDZ"/>
    <property type="match status" value="1"/>
</dbReference>
<dbReference type="Pfam" id="PF00168">
    <property type="entry name" value="C2"/>
    <property type="match status" value="2"/>
</dbReference>
<dbReference type="Gene3D" id="2.60.40.150">
    <property type="entry name" value="C2 domain"/>
    <property type="match status" value="2"/>
</dbReference>
<dbReference type="GO" id="GO:0048167">
    <property type="term" value="P:regulation of synaptic plasticity"/>
    <property type="evidence" value="ECO:0007669"/>
    <property type="project" value="TreeGrafter"/>
</dbReference>
<feature type="compositionally biased region" description="Polar residues" evidence="3">
    <location>
        <begin position="642"/>
        <end position="658"/>
    </location>
</feature>
<dbReference type="GO" id="GO:0044325">
    <property type="term" value="F:transmembrane transporter binding"/>
    <property type="evidence" value="ECO:0007669"/>
    <property type="project" value="TreeGrafter"/>
</dbReference>
<feature type="domain" description="C2" evidence="4">
    <location>
        <begin position="1712"/>
        <end position="1831"/>
    </location>
</feature>
<feature type="compositionally biased region" description="Low complexity" evidence="3">
    <location>
        <begin position="1635"/>
        <end position="1644"/>
    </location>
</feature>
<dbReference type="SUPFAM" id="SSF49562">
    <property type="entry name" value="C2 domain (Calcium/lipid-binding domain, CaLB)"/>
    <property type="match status" value="2"/>
</dbReference>
<evidence type="ECO:0000259" key="4">
    <source>
        <dbReference type="PROSITE" id="PS50004"/>
    </source>
</evidence>
<sequence length="1868" mass="205116">MDRKLEQRANIKFCVSLGKSGTETFQMMQSYGNEVMSHPVGFEWHLHFRSGRTYATGREIISSKRGGKGTIGCETWMGIPLVSEAPVDRENSRTYLLDRHNIGTPASKKREKRIYHECNIILGELIIILKPLKYHQSSLCLQLLRQHPLSWQVSSDGTRMIGHMILKKTVREGVGPTSSAAILGLKVVGGKLLENGGRGALIEKVKKGSTADIEGQLRPGDEVIEWNGRSLQGKSFQEVYDIIAESKQEPQVELIVSRSMGNRRTAQAHWRHTQSSPTPTHKVADFRTSMGQILVSSLAQPDAQSGPGANGKVGSNDMYGFPCVIDVYEGRRDKPSVLVTSPGSPDLHMPSRSSRPPRLGVSPTNSNVGGRMQIYVIRNVLQYSRIRYYCATAVGLQKTSGEMIKLWFDSGALQLVVTVVCAAGLAPRSNGAPRNPYAKLFLLPDRSEKSKRRTKTLANTNDPKWNQTFIYSSVRRADLKLRILEVTVWDYVRYGANDFLGEVVIELSVAPLDEEPEWYYLTAHEEVLVTHGRRDIDPAEMDLALTPTDHLSPPSTTSRLSDSDTSECDLDDGMGGSGMRDRRVADGASISSVGSSSSPPPEVEMSDHRRSRRDMSPQGRKRAAVMMSRDKAASYQPHRKNGNQGMMTQRSHSAAPTDSPSLHSRSRSKSPRRMGDHRSLSPPEGRIHHHGNVMPSHAYVPRFASRSATATPTGSPKKRQLPQIPHSLQKALKERMTQDMEERARMMKQRMKLMQGYRSTGMGGWERHYTGLSDSDLPSRSAMPSSDHKMRLRHSLSPDKDIMGDFGDSDIESVVSVTSSAFSTQSERPRGSRGLSKPCNARKYCSDSSSSSSHDNKSMSETFVRKLPHKARSRVFSLGIVDPSNGHHAKHLLKPMPPLVKCKSGVYAHNHSVECQYNQPRLRRSLTLGSSLPINESHGRYHLTKSLTLGEPVSTRLLPAGREHHTMLMNVASLKHARSNPHYYGYDSEYSGAETEIHCSDRSFDSQSLDMLDHCTTKVQNRGTVTGFQLDRKKDITSFHNKMNQPSFNTNALKTGGLREHTTHSKQQVIRPEPFTEINNKAVKSSLGDKGKMWHSVEVLGSYYPKQEANESFLLVCNSSVQENQRNTPSDSGVEDGELFNGVSNKLCVNEKDIISDYVFEGHPENNTKKEVKLLTVNNPEEKLCLAVPGSFQELKRATALQKLKGKSVVFKGDSSLEDVLFLDSHTNVPCGERRFSMPATSQNISEEIFKSHHGRNDSKLSVHRTSSSSDIVSQDPNKQPFCKDIAEDVNHIPSPSQDSNTVEKLDLKNSDMQLEYVMCGSCKSSLAPDIANSANEITLSFASASPLTPRSSDYGSSGGGVGQRSTGPHHSSSQGGNTGSGKRGTFTRSLSNADVPPDEKADGSLSDTAVSHVHSMDGSRRKMAGVSSSSSKQSMGLGKKSSSTSQLSATGDLQPTMLIPFTLTAVYICPVNTINCGLPNAWWDMWFHVCLSQSSVVLFLANRCSMVSPLLPVSDPSEVFAGMSANEQWGAASPPLKKGRKRRLGFGRKGKTSFTVHRSEEILPDDVRYLVKQGSSASSDGEGSQDGDSIRENVGSRMTACHLCNVVAKLSAAETQGLLCCLFGADGGTRKRSSPSSSIQRSQEVVPRHHPSSRLPSKHSNDGSLNSISSSEGSTWSPSLRLTQDGGQLSDFIDGLGPGQLVGRQVLGAPALGDIQLSMCYQKGYLEVEVIRARGLQARAGSKTLPAPYVKVYLVSGKKCIAKAKTSTARRTLDPLYQQQLAFREPFQGCILQVTVWGDYGRIEGKKVFMGVAQIMLDDLNLSNIVIGWYKLFGTTSLVSGPPSLGLSRRSSVASLDSLTSWVYVYA</sequence>
<feature type="region of interest" description="Disordered" evidence="3">
    <location>
        <begin position="820"/>
        <end position="862"/>
    </location>
</feature>
<feature type="domain" description="PDZ" evidence="5">
    <location>
        <begin position="163"/>
        <end position="258"/>
    </location>
</feature>
<evidence type="ECO:0000259" key="5">
    <source>
        <dbReference type="PROSITE" id="PS50106"/>
    </source>
</evidence>
<name>A0A7R9IAQ3_9NEOP</name>
<dbReference type="Gene3D" id="2.30.42.10">
    <property type="match status" value="1"/>
</dbReference>
<feature type="compositionally biased region" description="Polar residues" evidence="3">
    <location>
        <begin position="1264"/>
        <end position="1278"/>
    </location>
</feature>
<dbReference type="InterPro" id="IPR039032">
    <property type="entry name" value="Rim-like"/>
</dbReference>
<dbReference type="GO" id="GO:0048788">
    <property type="term" value="C:cytoskeleton of presynaptic active zone"/>
    <property type="evidence" value="ECO:0007669"/>
    <property type="project" value="TreeGrafter"/>
</dbReference>
<dbReference type="GO" id="GO:0042734">
    <property type="term" value="C:presynaptic membrane"/>
    <property type="evidence" value="ECO:0007669"/>
    <property type="project" value="TreeGrafter"/>
</dbReference>
<evidence type="ECO:0000313" key="6">
    <source>
        <dbReference type="EMBL" id="CAD7454138.1"/>
    </source>
</evidence>
<organism evidence="6">
    <name type="scientific">Timema tahoe</name>
    <dbReference type="NCBI Taxonomy" id="61484"/>
    <lineage>
        <taxon>Eukaryota</taxon>
        <taxon>Metazoa</taxon>
        <taxon>Ecdysozoa</taxon>
        <taxon>Arthropoda</taxon>
        <taxon>Hexapoda</taxon>
        <taxon>Insecta</taxon>
        <taxon>Pterygota</taxon>
        <taxon>Neoptera</taxon>
        <taxon>Polyneoptera</taxon>
        <taxon>Phasmatodea</taxon>
        <taxon>Timematodea</taxon>
        <taxon>Timematoidea</taxon>
        <taxon>Timematidae</taxon>
        <taxon>Timema</taxon>
    </lineage>
</organism>
<feature type="compositionally biased region" description="Low complexity" evidence="3">
    <location>
        <begin position="1663"/>
        <end position="1675"/>
    </location>
</feature>
<dbReference type="PROSITE" id="PS50004">
    <property type="entry name" value="C2"/>
    <property type="match status" value="2"/>
</dbReference>
<gene>
    <name evidence="6" type="ORF">TTEB3V08_LOCUS2253</name>
</gene>
<dbReference type="Pfam" id="PF00595">
    <property type="entry name" value="PDZ"/>
    <property type="match status" value="1"/>
</dbReference>
<feature type="compositionally biased region" description="Low complexity" evidence="3">
    <location>
        <begin position="551"/>
        <end position="560"/>
    </location>
</feature>
<dbReference type="InterPro" id="IPR001478">
    <property type="entry name" value="PDZ"/>
</dbReference>
<dbReference type="CDD" id="cd04031">
    <property type="entry name" value="C2A_RIM1alpha"/>
    <property type="match status" value="1"/>
</dbReference>
<protein>
    <recommendedName>
        <fullName evidence="7">Regulating synaptic membrane exocytosis protein 2</fullName>
    </recommendedName>
</protein>
<evidence type="ECO:0008006" key="7">
    <source>
        <dbReference type="Google" id="ProtNLM"/>
    </source>
</evidence>
<feature type="compositionally biased region" description="Low complexity" evidence="3">
    <location>
        <begin position="1426"/>
        <end position="1444"/>
    </location>
</feature>
<dbReference type="EMBL" id="OE000516">
    <property type="protein sequence ID" value="CAD7454138.1"/>
    <property type="molecule type" value="Genomic_DNA"/>
</dbReference>
<feature type="region of interest" description="Disordered" evidence="3">
    <location>
        <begin position="1629"/>
        <end position="1681"/>
    </location>
</feature>
<feature type="domain" description="C2" evidence="4">
    <location>
        <begin position="398"/>
        <end position="520"/>
    </location>
</feature>